<proteinExistence type="predicted"/>
<accession>A0A8T0RC26</accession>
<dbReference type="AlphaFoldDB" id="A0A8T0RC26"/>
<dbReference type="OrthoDB" id="703649at2759"/>
<feature type="chain" id="PRO_5035719164" evidence="1">
    <location>
        <begin position="26"/>
        <end position="112"/>
    </location>
</feature>
<comment type="caution">
    <text evidence="2">The sequence shown here is derived from an EMBL/GenBank/DDBJ whole genome shotgun (WGS) entry which is preliminary data.</text>
</comment>
<keyword evidence="1" id="KW-0732">Signal</keyword>
<evidence type="ECO:0000313" key="2">
    <source>
        <dbReference type="EMBL" id="KAG2582675.1"/>
    </source>
</evidence>
<sequence>MAVNKLPFVAVAMLLLVVHCEIGQGLPLRHTTAALGLGTKKLSGGSPAAAVEATSDKSAEDEKFAALIPFIARFVALHFSGLVLSHPCVGRVADQCGWNVSVTCVKKAVSKC</sequence>
<gene>
    <name evidence="2" type="ORF">PVAP13_6KG160812</name>
</gene>
<feature type="signal peptide" evidence="1">
    <location>
        <begin position="1"/>
        <end position="25"/>
    </location>
</feature>
<evidence type="ECO:0000313" key="3">
    <source>
        <dbReference type="Proteomes" id="UP000823388"/>
    </source>
</evidence>
<dbReference type="EMBL" id="CM029047">
    <property type="protein sequence ID" value="KAG2582675.1"/>
    <property type="molecule type" value="Genomic_DNA"/>
</dbReference>
<evidence type="ECO:0000256" key="1">
    <source>
        <dbReference type="SAM" id="SignalP"/>
    </source>
</evidence>
<name>A0A8T0RC26_PANVG</name>
<reference evidence="2" key="1">
    <citation type="submission" date="2020-05" db="EMBL/GenBank/DDBJ databases">
        <title>WGS assembly of Panicum virgatum.</title>
        <authorList>
            <person name="Lovell J.T."/>
            <person name="Jenkins J."/>
            <person name="Shu S."/>
            <person name="Juenger T.E."/>
            <person name="Schmutz J."/>
        </authorList>
    </citation>
    <scope>NUCLEOTIDE SEQUENCE</scope>
    <source>
        <strain evidence="2">AP13</strain>
    </source>
</reference>
<dbReference type="Proteomes" id="UP000823388">
    <property type="component" value="Chromosome 6K"/>
</dbReference>
<organism evidence="2 3">
    <name type="scientific">Panicum virgatum</name>
    <name type="common">Blackwell switchgrass</name>
    <dbReference type="NCBI Taxonomy" id="38727"/>
    <lineage>
        <taxon>Eukaryota</taxon>
        <taxon>Viridiplantae</taxon>
        <taxon>Streptophyta</taxon>
        <taxon>Embryophyta</taxon>
        <taxon>Tracheophyta</taxon>
        <taxon>Spermatophyta</taxon>
        <taxon>Magnoliopsida</taxon>
        <taxon>Liliopsida</taxon>
        <taxon>Poales</taxon>
        <taxon>Poaceae</taxon>
        <taxon>PACMAD clade</taxon>
        <taxon>Panicoideae</taxon>
        <taxon>Panicodae</taxon>
        <taxon>Paniceae</taxon>
        <taxon>Panicinae</taxon>
        <taxon>Panicum</taxon>
        <taxon>Panicum sect. Hiantes</taxon>
    </lineage>
</organism>
<keyword evidence="3" id="KW-1185">Reference proteome</keyword>
<protein>
    <submittedName>
        <fullName evidence="2">Uncharacterized protein</fullName>
    </submittedName>
</protein>